<name>A0AAD2CD86_9STRA</name>
<gene>
    <name evidence="2" type="ORF">CYCCA115_LOCUS958</name>
</gene>
<comment type="caution">
    <text evidence="2">The sequence shown here is derived from an EMBL/GenBank/DDBJ whole genome shotgun (WGS) entry which is preliminary data.</text>
</comment>
<evidence type="ECO:0000313" key="3">
    <source>
        <dbReference type="Proteomes" id="UP001295423"/>
    </source>
</evidence>
<protein>
    <submittedName>
        <fullName evidence="2">Uncharacterized protein</fullName>
    </submittedName>
</protein>
<organism evidence="2 3">
    <name type="scientific">Cylindrotheca closterium</name>
    <dbReference type="NCBI Taxonomy" id="2856"/>
    <lineage>
        <taxon>Eukaryota</taxon>
        <taxon>Sar</taxon>
        <taxon>Stramenopiles</taxon>
        <taxon>Ochrophyta</taxon>
        <taxon>Bacillariophyta</taxon>
        <taxon>Bacillariophyceae</taxon>
        <taxon>Bacillariophycidae</taxon>
        <taxon>Bacillariales</taxon>
        <taxon>Bacillariaceae</taxon>
        <taxon>Cylindrotheca</taxon>
    </lineage>
</organism>
<feature type="compositionally biased region" description="Polar residues" evidence="1">
    <location>
        <begin position="349"/>
        <end position="362"/>
    </location>
</feature>
<evidence type="ECO:0000256" key="1">
    <source>
        <dbReference type="SAM" id="MobiDB-lite"/>
    </source>
</evidence>
<accession>A0AAD2CD86</accession>
<feature type="region of interest" description="Disordered" evidence="1">
    <location>
        <begin position="348"/>
        <end position="377"/>
    </location>
</feature>
<dbReference type="Proteomes" id="UP001295423">
    <property type="component" value="Unassembled WGS sequence"/>
</dbReference>
<keyword evidence="3" id="KW-1185">Reference proteome</keyword>
<evidence type="ECO:0000313" key="2">
    <source>
        <dbReference type="EMBL" id="CAJ1922075.1"/>
    </source>
</evidence>
<sequence>MAANLAKAAAVGAMAMNGGGGNVNNNNNNPLPDCPNPRLAHYHNEDVCLNALKPTRPSLGAHDRKFIYESLKESGLGATLVPNQQTVVCPIKLESLENPSAMRGLDTTWLVENTSTNPVVLSQVIDGVEWSPFQPKILSPLDDPLATLQPGEWISVPTYESFVYHVREISSETGKPGGVVLQHRAGLIPIGNPNAYDCDANLPDVEPVNPQTAERKVEFGRTPHPQKRPCNTIDISFRNQAGCPLHVYWANRLDEVPTEGFSCGEKFKFHLGTKPAPQDFMLDWDSATKFEGSYVGHTFVARLASDPSVVIDSYSVEPTKIIDCPNLQKQQIVSSVDEQAEAEVRADGTVQNQEGGSTTAHLQESVAGLGGISSTSG</sequence>
<dbReference type="AlphaFoldDB" id="A0AAD2CD86"/>
<reference evidence="2" key="1">
    <citation type="submission" date="2023-08" db="EMBL/GenBank/DDBJ databases">
        <authorList>
            <person name="Audoor S."/>
            <person name="Bilcke G."/>
        </authorList>
    </citation>
    <scope>NUCLEOTIDE SEQUENCE</scope>
</reference>
<dbReference type="EMBL" id="CAKOGP040000002">
    <property type="protein sequence ID" value="CAJ1922075.1"/>
    <property type="molecule type" value="Genomic_DNA"/>
</dbReference>
<proteinExistence type="predicted"/>